<proteinExistence type="predicted"/>
<dbReference type="Proteomes" id="UP000479710">
    <property type="component" value="Unassembled WGS sequence"/>
</dbReference>
<evidence type="ECO:0000313" key="2">
    <source>
        <dbReference type="EMBL" id="KAF0929075.1"/>
    </source>
</evidence>
<dbReference type="AlphaFoldDB" id="A0A6G1EWT6"/>
<feature type="compositionally biased region" description="Basic and acidic residues" evidence="1">
    <location>
        <begin position="181"/>
        <end position="190"/>
    </location>
</feature>
<feature type="region of interest" description="Disordered" evidence="1">
    <location>
        <begin position="168"/>
        <end position="190"/>
    </location>
</feature>
<protein>
    <submittedName>
        <fullName evidence="2">Uncharacterized protein</fullName>
    </submittedName>
</protein>
<keyword evidence="3" id="KW-1185">Reference proteome</keyword>
<feature type="region of interest" description="Disordered" evidence="1">
    <location>
        <begin position="1"/>
        <end position="33"/>
    </location>
</feature>
<gene>
    <name evidence="2" type="ORF">E2562_015190</name>
</gene>
<comment type="caution">
    <text evidence="2">The sequence shown here is derived from an EMBL/GenBank/DDBJ whole genome shotgun (WGS) entry which is preliminary data.</text>
</comment>
<evidence type="ECO:0000256" key="1">
    <source>
        <dbReference type="SAM" id="MobiDB-lite"/>
    </source>
</evidence>
<evidence type="ECO:0000313" key="3">
    <source>
        <dbReference type="Proteomes" id="UP000479710"/>
    </source>
</evidence>
<feature type="compositionally biased region" description="Basic residues" evidence="1">
    <location>
        <begin position="1"/>
        <end position="12"/>
    </location>
</feature>
<dbReference type="EMBL" id="SPHZ02000002">
    <property type="protein sequence ID" value="KAF0929075.1"/>
    <property type="molecule type" value="Genomic_DNA"/>
</dbReference>
<sequence>MKCRTKKKKREQKNKWQHEWRARKKVESSNINRENATQATPIIGTYSTIGQGSLYVTVCSTILQAPGVADKENIDPDNPMDWLHRNDKYKRRCNKRKAPSIEEYQDSPILGEVTQGEAEHESTVHQDVLDSTYIKFDSGLFEPTLIDFVIEDNVEAPQTCDVANNDDEEAKQFQQQDDGYESYRVDVKGG</sequence>
<reference evidence="2 3" key="1">
    <citation type="submission" date="2019-11" db="EMBL/GenBank/DDBJ databases">
        <title>Whole genome sequence of Oryza granulata.</title>
        <authorList>
            <person name="Li W."/>
        </authorList>
    </citation>
    <scope>NUCLEOTIDE SEQUENCE [LARGE SCALE GENOMIC DNA]</scope>
    <source>
        <strain evidence="3">cv. Menghai</strain>
        <tissue evidence="2">Leaf</tissue>
    </source>
</reference>
<name>A0A6G1EWT6_9ORYZ</name>
<dbReference type="OrthoDB" id="10584023at2759"/>
<organism evidence="2 3">
    <name type="scientific">Oryza meyeriana var. granulata</name>
    <dbReference type="NCBI Taxonomy" id="110450"/>
    <lineage>
        <taxon>Eukaryota</taxon>
        <taxon>Viridiplantae</taxon>
        <taxon>Streptophyta</taxon>
        <taxon>Embryophyta</taxon>
        <taxon>Tracheophyta</taxon>
        <taxon>Spermatophyta</taxon>
        <taxon>Magnoliopsida</taxon>
        <taxon>Liliopsida</taxon>
        <taxon>Poales</taxon>
        <taxon>Poaceae</taxon>
        <taxon>BOP clade</taxon>
        <taxon>Oryzoideae</taxon>
        <taxon>Oryzeae</taxon>
        <taxon>Oryzinae</taxon>
        <taxon>Oryza</taxon>
        <taxon>Oryza meyeriana</taxon>
    </lineage>
</organism>
<accession>A0A6G1EWT6</accession>